<dbReference type="CDD" id="cd07814">
    <property type="entry name" value="SRPBCC_CalC_Aha1-like"/>
    <property type="match status" value="1"/>
</dbReference>
<reference evidence="4" key="1">
    <citation type="journal article" date="2019" name="Int. J. Syst. Evol. Microbiol.">
        <title>The Global Catalogue of Microorganisms (GCM) 10K type strain sequencing project: providing services to taxonomists for standard genome sequencing and annotation.</title>
        <authorList>
            <consortium name="The Broad Institute Genomics Platform"/>
            <consortium name="The Broad Institute Genome Sequencing Center for Infectious Disease"/>
            <person name="Wu L."/>
            <person name="Ma J."/>
        </authorList>
    </citation>
    <scope>NUCLEOTIDE SEQUENCE [LARGE SCALE GENOMIC DNA]</scope>
    <source>
        <strain evidence="4">JCM 16902</strain>
    </source>
</reference>
<dbReference type="EMBL" id="BAAAZO010000010">
    <property type="protein sequence ID" value="GAA3629383.1"/>
    <property type="molecule type" value="Genomic_DNA"/>
</dbReference>
<keyword evidence="4" id="KW-1185">Reference proteome</keyword>
<evidence type="ECO:0000313" key="4">
    <source>
        <dbReference type="Proteomes" id="UP001501074"/>
    </source>
</evidence>
<dbReference type="Proteomes" id="UP001501074">
    <property type="component" value="Unassembled WGS sequence"/>
</dbReference>
<dbReference type="RefSeq" id="WP_231484399.1">
    <property type="nucleotide sequence ID" value="NZ_BAAAZO010000010.1"/>
</dbReference>
<feature type="domain" description="Activator of Hsp90 ATPase homologue 1/2-like C-terminal" evidence="2">
    <location>
        <begin position="13"/>
        <end position="116"/>
    </location>
</feature>
<accession>A0ABP7AC95</accession>
<dbReference type="Gene3D" id="3.30.530.20">
    <property type="match status" value="1"/>
</dbReference>
<dbReference type="Pfam" id="PF08327">
    <property type="entry name" value="AHSA1"/>
    <property type="match status" value="1"/>
</dbReference>
<protein>
    <recommendedName>
        <fullName evidence="2">Activator of Hsp90 ATPase homologue 1/2-like C-terminal domain-containing protein</fullName>
    </recommendedName>
</protein>
<dbReference type="InterPro" id="IPR013538">
    <property type="entry name" value="ASHA1/2-like_C"/>
</dbReference>
<evidence type="ECO:0000256" key="1">
    <source>
        <dbReference type="ARBA" id="ARBA00006817"/>
    </source>
</evidence>
<gene>
    <name evidence="3" type="ORF">GCM10022223_53710</name>
</gene>
<comment type="caution">
    <text evidence="3">The sequence shown here is derived from an EMBL/GenBank/DDBJ whole genome shotgun (WGS) entry which is preliminary data.</text>
</comment>
<evidence type="ECO:0000313" key="3">
    <source>
        <dbReference type="EMBL" id="GAA3629383.1"/>
    </source>
</evidence>
<evidence type="ECO:0000259" key="2">
    <source>
        <dbReference type="Pfam" id="PF08327"/>
    </source>
</evidence>
<dbReference type="SUPFAM" id="SSF55961">
    <property type="entry name" value="Bet v1-like"/>
    <property type="match status" value="1"/>
</dbReference>
<proteinExistence type="inferred from homology"/>
<sequence length="160" mass="17786">MADMHIVRTYPRSADIVWKALTDPALVPLWTSTGQGGRPEGFTPVVGCTFRFVGKPFPGWDGIVRCEVTEVQAPTLLRYTWRNKPEDRPTLVSYLLEPVSDGDTRLTWTHTGFRGVEGFIMSTLLGRVRTKMLSEGLPAVLADLDENGQLTPASTLRPRT</sequence>
<comment type="similarity">
    <text evidence="1">Belongs to the AHA1 family.</text>
</comment>
<name>A0ABP7AC95_9ACTN</name>
<dbReference type="InterPro" id="IPR023393">
    <property type="entry name" value="START-like_dom_sf"/>
</dbReference>
<organism evidence="3 4">
    <name type="scientific">Kineosporia mesophila</name>
    <dbReference type="NCBI Taxonomy" id="566012"/>
    <lineage>
        <taxon>Bacteria</taxon>
        <taxon>Bacillati</taxon>
        <taxon>Actinomycetota</taxon>
        <taxon>Actinomycetes</taxon>
        <taxon>Kineosporiales</taxon>
        <taxon>Kineosporiaceae</taxon>
        <taxon>Kineosporia</taxon>
    </lineage>
</organism>